<organism evidence="2">
    <name type="scientific">marine sediment metagenome</name>
    <dbReference type="NCBI Taxonomy" id="412755"/>
    <lineage>
        <taxon>unclassified sequences</taxon>
        <taxon>metagenomes</taxon>
        <taxon>ecological metagenomes</taxon>
    </lineage>
</organism>
<comment type="caution">
    <text evidence="2">The sequence shown here is derived from an EMBL/GenBank/DDBJ whole genome shotgun (WGS) entry which is preliminary data.</text>
</comment>
<name>X0TXE7_9ZZZZ</name>
<gene>
    <name evidence="2" type="ORF">S01H1_23518</name>
</gene>
<proteinExistence type="predicted"/>
<reference evidence="2" key="1">
    <citation type="journal article" date="2014" name="Front. Microbiol.">
        <title>High frequency of phylogenetically diverse reductive dehalogenase-homologous genes in deep subseafloor sedimentary metagenomes.</title>
        <authorList>
            <person name="Kawai M."/>
            <person name="Futagami T."/>
            <person name="Toyoda A."/>
            <person name="Takaki Y."/>
            <person name="Nishi S."/>
            <person name="Hori S."/>
            <person name="Arai W."/>
            <person name="Tsubouchi T."/>
            <person name="Morono Y."/>
            <person name="Uchiyama I."/>
            <person name="Ito T."/>
            <person name="Fujiyama A."/>
            <person name="Inagaki F."/>
            <person name="Takami H."/>
        </authorList>
    </citation>
    <scope>NUCLEOTIDE SEQUENCE</scope>
    <source>
        <strain evidence="2">Expedition CK06-06</strain>
    </source>
</reference>
<sequence>LETKTIVLTIDEVPINNSDIDRISVYPTDGKTFGLESKEPQSQISIDSLGNRRLDAPPESISWWKFDKTTKDHIGNNHGTLQDDAILTEDGELLLDGDGDWLDVGHHDNLDIKDNDWTISVWVKPERLTSSQYIVS</sequence>
<dbReference type="InterPro" id="IPR013320">
    <property type="entry name" value="ConA-like_dom_sf"/>
</dbReference>
<dbReference type="SUPFAM" id="SSF49899">
    <property type="entry name" value="Concanavalin A-like lectins/glucanases"/>
    <property type="match status" value="1"/>
</dbReference>
<feature type="non-terminal residue" evidence="2">
    <location>
        <position position="1"/>
    </location>
</feature>
<dbReference type="AlphaFoldDB" id="X0TXE7"/>
<evidence type="ECO:0000313" key="2">
    <source>
        <dbReference type="EMBL" id="GAF98258.1"/>
    </source>
</evidence>
<dbReference type="Gene3D" id="2.60.120.200">
    <property type="match status" value="1"/>
</dbReference>
<evidence type="ECO:0000256" key="1">
    <source>
        <dbReference type="SAM" id="MobiDB-lite"/>
    </source>
</evidence>
<accession>X0TXE7</accession>
<protein>
    <submittedName>
        <fullName evidence="2">Uncharacterized protein</fullName>
    </submittedName>
</protein>
<dbReference type="EMBL" id="BARS01013606">
    <property type="protein sequence ID" value="GAF98258.1"/>
    <property type="molecule type" value="Genomic_DNA"/>
</dbReference>
<feature type="non-terminal residue" evidence="2">
    <location>
        <position position="136"/>
    </location>
</feature>
<feature type="region of interest" description="Disordered" evidence="1">
    <location>
        <begin position="32"/>
        <end position="53"/>
    </location>
</feature>